<feature type="transmembrane region" description="Helical" evidence="12">
    <location>
        <begin position="61"/>
        <end position="81"/>
    </location>
</feature>
<evidence type="ECO:0000313" key="15">
    <source>
        <dbReference type="RefSeq" id="XP_030645431.1"/>
    </source>
</evidence>
<protein>
    <submittedName>
        <fullName evidence="15">G-protein coupled receptor 4-like</fullName>
    </submittedName>
</protein>
<evidence type="ECO:0000256" key="12">
    <source>
        <dbReference type="SAM" id="Phobius"/>
    </source>
</evidence>
<dbReference type="RefSeq" id="XP_030645431.1">
    <property type="nucleotide sequence ID" value="XM_030789571.1"/>
</dbReference>
<keyword evidence="6 12" id="KW-0472">Membrane</keyword>
<dbReference type="InterPro" id="IPR000276">
    <property type="entry name" value="GPCR_Rhodpsn"/>
</dbReference>
<evidence type="ECO:0000313" key="14">
    <source>
        <dbReference type="Proteomes" id="UP000504632"/>
    </source>
</evidence>
<feature type="transmembrane region" description="Helical" evidence="12">
    <location>
        <begin position="186"/>
        <end position="209"/>
    </location>
</feature>
<keyword evidence="3 11" id="KW-0812">Transmembrane</keyword>
<dbReference type="InParanoid" id="A0A6J2WPS3"/>
<dbReference type="Pfam" id="PF00001">
    <property type="entry name" value="7tm_1"/>
    <property type="match status" value="1"/>
</dbReference>
<proteinExistence type="inferred from homology"/>
<feature type="domain" description="G-protein coupled receptors family 1 profile" evidence="13">
    <location>
        <begin position="41"/>
        <end position="287"/>
    </location>
</feature>
<reference evidence="15" key="1">
    <citation type="submission" date="2025-08" db="UniProtKB">
        <authorList>
            <consortium name="RefSeq"/>
        </authorList>
    </citation>
    <scope>IDENTIFICATION</scope>
</reference>
<dbReference type="PROSITE" id="PS00237">
    <property type="entry name" value="G_PROTEIN_RECEP_F1_1"/>
    <property type="match status" value="1"/>
</dbReference>
<dbReference type="OrthoDB" id="6021389at2759"/>
<feature type="transmembrane region" description="Helical" evidence="12">
    <location>
        <begin position="101"/>
        <end position="125"/>
    </location>
</feature>
<sequence length="332" mass="37528">MPINVSTSLYNASSGCGYKDKVDFYMYPVAYSLFFIVGFPANCLSLYVACMLMQKGNNMAVYLVNLSVSDLLYTITLPVWIELALQRSVGDTLCTLINFIMYNSFYVGSGLLCCISVDRYLAVVFPLHYSWVHEVRIAALVSLLVWLTEILLHLALLAYTGDLQEFSVHRMCREKMPMSNASAHMSIIRVVLGFFVPLLIMGFCFQQILLALRGSVSTVASERKKIRNLLLLLLLTYVVAFSPFQVIMLLRGLLEPENCDAAVKIRDYYMVCVAMTTINSVADPIIYCLMSESAKTEMKAVWHVWKKKFHEMFQLNKIRTVSSVSQSVSSVH</sequence>
<keyword evidence="5 11" id="KW-0297">G-protein coupled receptor</keyword>
<dbReference type="AlphaFoldDB" id="A0A6J2WPS3"/>
<evidence type="ECO:0000256" key="5">
    <source>
        <dbReference type="ARBA" id="ARBA00023040"/>
    </source>
</evidence>
<keyword evidence="4 12" id="KW-1133">Transmembrane helix</keyword>
<evidence type="ECO:0000256" key="7">
    <source>
        <dbReference type="ARBA" id="ARBA00023157"/>
    </source>
</evidence>
<keyword evidence="7" id="KW-1015">Disulfide bond</keyword>
<evidence type="ECO:0000256" key="6">
    <source>
        <dbReference type="ARBA" id="ARBA00023136"/>
    </source>
</evidence>
<dbReference type="PRINTS" id="PR00237">
    <property type="entry name" value="GPCRRHODOPSN"/>
</dbReference>
<accession>A0A6J2WPS3</accession>
<keyword evidence="10 11" id="KW-0807">Transducer</keyword>
<evidence type="ECO:0000259" key="13">
    <source>
        <dbReference type="PROSITE" id="PS50262"/>
    </source>
</evidence>
<dbReference type="PROSITE" id="PS50262">
    <property type="entry name" value="G_PROTEIN_RECEP_F1_2"/>
    <property type="match status" value="1"/>
</dbReference>
<evidence type="ECO:0000256" key="2">
    <source>
        <dbReference type="ARBA" id="ARBA00022475"/>
    </source>
</evidence>
<keyword evidence="14" id="KW-1185">Reference proteome</keyword>
<keyword evidence="8 11" id="KW-0675">Receptor</keyword>
<dbReference type="PANTHER" id="PTHR24234">
    <property type="entry name" value="LYSOPHOSPHATIDIC ACID RECEPTOR 5/SPHINGOSYLPHOSPHORYLCHOLINE RECEPTOR"/>
    <property type="match status" value="1"/>
</dbReference>
<keyword evidence="9" id="KW-0325">Glycoprotein</keyword>
<organism evidence="14 15">
    <name type="scientific">Chanos chanos</name>
    <name type="common">Milkfish</name>
    <name type="synonym">Mugil chanos</name>
    <dbReference type="NCBI Taxonomy" id="29144"/>
    <lineage>
        <taxon>Eukaryota</taxon>
        <taxon>Metazoa</taxon>
        <taxon>Chordata</taxon>
        <taxon>Craniata</taxon>
        <taxon>Vertebrata</taxon>
        <taxon>Euteleostomi</taxon>
        <taxon>Actinopterygii</taxon>
        <taxon>Neopterygii</taxon>
        <taxon>Teleostei</taxon>
        <taxon>Ostariophysi</taxon>
        <taxon>Gonorynchiformes</taxon>
        <taxon>Chanidae</taxon>
        <taxon>Chanos</taxon>
    </lineage>
</organism>
<evidence type="ECO:0000256" key="1">
    <source>
        <dbReference type="ARBA" id="ARBA00004651"/>
    </source>
</evidence>
<dbReference type="GO" id="GO:0005886">
    <property type="term" value="C:plasma membrane"/>
    <property type="evidence" value="ECO:0007669"/>
    <property type="project" value="UniProtKB-SubCell"/>
</dbReference>
<dbReference type="Gene3D" id="1.20.1070.10">
    <property type="entry name" value="Rhodopsin 7-helix transmembrane proteins"/>
    <property type="match status" value="1"/>
</dbReference>
<dbReference type="InterPro" id="IPR017452">
    <property type="entry name" value="GPCR_Rhodpsn_7TM"/>
</dbReference>
<comment type="similarity">
    <text evidence="11">Belongs to the G-protein coupled receptor 1 family.</text>
</comment>
<comment type="subcellular location">
    <subcellularLocation>
        <location evidence="1">Cell membrane</location>
        <topology evidence="1">Multi-pass membrane protein</topology>
    </subcellularLocation>
</comment>
<evidence type="ECO:0000256" key="3">
    <source>
        <dbReference type="ARBA" id="ARBA00022692"/>
    </source>
</evidence>
<feature type="transmembrane region" description="Helical" evidence="12">
    <location>
        <begin position="29"/>
        <end position="49"/>
    </location>
</feature>
<evidence type="ECO:0000256" key="8">
    <source>
        <dbReference type="ARBA" id="ARBA00023170"/>
    </source>
</evidence>
<dbReference type="PANTHER" id="PTHR24234:SF10">
    <property type="entry name" value="G-PROTEIN COUPLED RECEPTOR 4"/>
    <property type="match status" value="1"/>
</dbReference>
<evidence type="ECO:0000256" key="9">
    <source>
        <dbReference type="ARBA" id="ARBA00023180"/>
    </source>
</evidence>
<evidence type="ECO:0000256" key="11">
    <source>
        <dbReference type="RuleBase" id="RU000688"/>
    </source>
</evidence>
<evidence type="ECO:0000256" key="10">
    <source>
        <dbReference type="ARBA" id="ARBA00023224"/>
    </source>
</evidence>
<feature type="transmembrane region" description="Helical" evidence="12">
    <location>
        <begin position="229"/>
        <end position="248"/>
    </location>
</feature>
<dbReference type="GeneID" id="115825767"/>
<dbReference type="SUPFAM" id="SSF81321">
    <property type="entry name" value="Family A G protein-coupled receptor-like"/>
    <property type="match status" value="1"/>
</dbReference>
<feature type="transmembrane region" description="Helical" evidence="12">
    <location>
        <begin position="137"/>
        <end position="159"/>
    </location>
</feature>
<feature type="transmembrane region" description="Helical" evidence="12">
    <location>
        <begin position="268"/>
        <end position="289"/>
    </location>
</feature>
<name>A0A6J2WPS3_CHACN</name>
<gene>
    <name evidence="15" type="primary">LOC115825767</name>
</gene>
<dbReference type="Proteomes" id="UP000504632">
    <property type="component" value="Chromosome 1"/>
</dbReference>
<dbReference type="GO" id="GO:0004930">
    <property type="term" value="F:G protein-coupled receptor activity"/>
    <property type="evidence" value="ECO:0007669"/>
    <property type="project" value="UniProtKB-KW"/>
</dbReference>
<evidence type="ECO:0000256" key="4">
    <source>
        <dbReference type="ARBA" id="ARBA00022989"/>
    </source>
</evidence>
<keyword evidence="2" id="KW-1003">Cell membrane</keyword>